<comment type="caution">
    <text evidence="2">The sequence shown here is derived from an EMBL/GenBank/DDBJ whole genome shotgun (WGS) entry which is preliminary data.</text>
</comment>
<dbReference type="EMBL" id="JAEPCM010000331">
    <property type="protein sequence ID" value="MCG7946618.1"/>
    <property type="molecule type" value="Genomic_DNA"/>
</dbReference>
<evidence type="ECO:0000256" key="1">
    <source>
        <dbReference type="SAM" id="MobiDB-lite"/>
    </source>
</evidence>
<protein>
    <submittedName>
        <fullName evidence="2">Uncharacterized protein</fullName>
    </submittedName>
</protein>
<proteinExistence type="predicted"/>
<evidence type="ECO:0000313" key="3">
    <source>
        <dbReference type="Proteomes" id="UP000886667"/>
    </source>
</evidence>
<organism evidence="2 3">
    <name type="scientific">Candidatus Thiodiazotropha taylori</name>
    <dbReference type="NCBI Taxonomy" id="2792791"/>
    <lineage>
        <taxon>Bacteria</taxon>
        <taxon>Pseudomonadati</taxon>
        <taxon>Pseudomonadota</taxon>
        <taxon>Gammaproteobacteria</taxon>
        <taxon>Chromatiales</taxon>
        <taxon>Sedimenticolaceae</taxon>
        <taxon>Candidatus Thiodiazotropha</taxon>
    </lineage>
</organism>
<name>A0A9E4KCP9_9GAMM</name>
<dbReference type="Proteomes" id="UP000886667">
    <property type="component" value="Unassembled WGS sequence"/>
</dbReference>
<feature type="compositionally biased region" description="Polar residues" evidence="1">
    <location>
        <begin position="399"/>
        <end position="412"/>
    </location>
</feature>
<feature type="region of interest" description="Disordered" evidence="1">
    <location>
        <begin position="399"/>
        <end position="431"/>
    </location>
</feature>
<gene>
    <name evidence="2" type="ORF">JAZ07_09785</name>
</gene>
<sequence length="776" mass="85778">MASEQKGSGSSKGINSKLVLRGLNKEDEKPQVEITLIDRQGKVFETIQIAEDGAFGLPLGVIEKAHRIRVGPTETESGEAPSFLFLNYRVADFVARLEQGVLDIARSVWREWLFRYRCVSGSVRRCRPSPWWYTQLAEAIRYPLSQSARGFKLNRLARASIQPTAVARLPGTLELGELIAWPIRCTPICLGTIEVYRRICCCEPWVFTDHRLERLIRELERLLERIPEVPDFPDPPGPGPDSAPFQRAILHEGALDERALHVGEDLHALRTLPVERIAEYVNARPYLLCRRYECSEPVKVAEGTIGADGRFNICWHEFPVLLRRGCHEEFAYKVKQRFGPFTITIYNGVNAGHWYDADDNPVLRSYHPLAVACRDNGGEGDAFVYLDEIGDTDSSLLNTPDQTSATSVASPGTNGGVAFPSGGPDGNGAHDRNWGGTLKLAIMFSESMRDTGAKYYRVSVTEADSNGNPVGSPEYVTNGLSWNKAVAVPGGVDVVSESLGPVSTSAPDEPQDSLYLIPFDGDLGSNADWEADQYHAYLNTRDVTKQWSDPDADNGQPAKRHLVTIEVFNAAGERLRPNGTPPSGLPGAEVEAAFTYRRKIQDTGPTNMVPYGALSHLFWWDNRDVVASIEDLRMNGIASDEECQFMNGTESSTFGIGYRAYHPWQMFQKNHVISWRRGLSGGSDTMHNSTNNVGVPPGAEGASPTHTFGHMLNHPTPSTPPRTKCAFTVFLTTYNKRTDGDDLSFSWDHDNAAFALDVAPVICVPCNGEDEEEDDD</sequence>
<reference evidence="2" key="1">
    <citation type="journal article" date="2021" name="Proc. Natl. Acad. Sci. U.S.A.">
        <title>Global biogeography of chemosynthetic symbionts reveals both localized and globally distributed symbiont groups. .</title>
        <authorList>
            <person name="Osvatic J.T."/>
            <person name="Wilkins L.G.E."/>
            <person name="Leibrecht L."/>
            <person name="Leray M."/>
            <person name="Zauner S."/>
            <person name="Polzin J."/>
            <person name="Camacho Y."/>
            <person name="Gros O."/>
            <person name="van Gils J.A."/>
            <person name="Eisen J.A."/>
            <person name="Petersen J.M."/>
            <person name="Yuen B."/>
        </authorList>
    </citation>
    <scope>NUCLEOTIDE SEQUENCE</scope>
    <source>
        <strain evidence="2">MAGclacostrist064TRANS</strain>
    </source>
</reference>
<evidence type="ECO:0000313" key="2">
    <source>
        <dbReference type="EMBL" id="MCG7946618.1"/>
    </source>
</evidence>
<accession>A0A9E4KCP9</accession>
<dbReference type="AlphaFoldDB" id="A0A9E4KCP9"/>